<feature type="region of interest" description="Disordered" evidence="1">
    <location>
        <begin position="1"/>
        <end position="100"/>
    </location>
</feature>
<reference evidence="2 3" key="1">
    <citation type="submission" date="2015-12" db="EMBL/GenBank/DDBJ databases">
        <title>Draft genome sequence of Moniliophthora roreri, the causal agent of frosty pod rot of cacao.</title>
        <authorList>
            <person name="Aime M.C."/>
            <person name="Diaz-Valderrama J.R."/>
            <person name="Kijpornyongpan T."/>
            <person name="Phillips-Mora W."/>
        </authorList>
    </citation>
    <scope>NUCLEOTIDE SEQUENCE [LARGE SCALE GENOMIC DNA]</scope>
    <source>
        <strain evidence="2 3">MCA 2952</strain>
    </source>
</reference>
<accession>A0A0W0F9R4</accession>
<protein>
    <submittedName>
        <fullName evidence="2">Uncharacterized protein</fullName>
    </submittedName>
</protein>
<feature type="region of interest" description="Disordered" evidence="1">
    <location>
        <begin position="138"/>
        <end position="158"/>
    </location>
</feature>
<dbReference type="eggNOG" id="ENOG502SUYB">
    <property type="taxonomic scope" value="Eukaryota"/>
</dbReference>
<feature type="compositionally biased region" description="Low complexity" evidence="1">
    <location>
        <begin position="145"/>
        <end position="158"/>
    </location>
</feature>
<proteinExistence type="predicted"/>
<feature type="compositionally biased region" description="Polar residues" evidence="1">
    <location>
        <begin position="1"/>
        <end position="14"/>
    </location>
</feature>
<dbReference type="EMBL" id="LATX01002192">
    <property type="protein sequence ID" value="KTB33094.1"/>
    <property type="molecule type" value="Genomic_DNA"/>
</dbReference>
<dbReference type="Proteomes" id="UP000054988">
    <property type="component" value="Unassembled WGS sequence"/>
</dbReference>
<evidence type="ECO:0000313" key="3">
    <source>
        <dbReference type="Proteomes" id="UP000054988"/>
    </source>
</evidence>
<comment type="caution">
    <text evidence="2">The sequence shown here is derived from an EMBL/GenBank/DDBJ whole genome shotgun (WGS) entry which is preliminary data.</text>
</comment>
<dbReference type="AlphaFoldDB" id="A0A0W0F9R4"/>
<organism evidence="2 3">
    <name type="scientific">Moniliophthora roreri</name>
    <name type="common">Frosty pod rot fungus</name>
    <name type="synonym">Monilia roreri</name>
    <dbReference type="NCBI Taxonomy" id="221103"/>
    <lineage>
        <taxon>Eukaryota</taxon>
        <taxon>Fungi</taxon>
        <taxon>Dikarya</taxon>
        <taxon>Basidiomycota</taxon>
        <taxon>Agaricomycotina</taxon>
        <taxon>Agaricomycetes</taxon>
        <taxon>Agaricomycetidae</taxon>
        <taxon>Agaricales</taxon>
        <taxon>Marasmiineae</taxon>
        <taxon>Marasmiaceae</taxon>
        <taxon>Moniliophthora</taxon>
    </lineage>
</organism>
<feature type="compositionally biased region" description="Basic and acidic residues" evidence="1">
    <location>
        <begin position="43"/>
        <end position="63"/>
    </location>
</feature>
<gene>
    <name evidence="2" type="ORF">WG66_14422</name>
</gene>
<evidence type="ECO:0000313" key="2">
    <source>
        <dbReference type="EMBL" id="KTB33094.1"/>
    </source>
</evidence>
<feature type="compositionally biased region" description="Low complexity" evidence="1">
    <location>
        <begin position="88"/>
        <end position="100"/>
    </location>
</feature>
<evidence type="ECO:0000256" key="1">
    <source>
        <dbReference type="SAM" id="MobiDB-lite"/>
    </source>
</evidence>
<feature type="compositionally biased region" description="Polar residues" evidence="1">
    <location>
        <begin position="67"/>
        <end position="76"/>
    </location>
</feature>
<sequence length="319" mass="35670">MQGSSSKPQTNPQHDVQDRGDAGVEFPQDTDQELDFTNSSSLDDDHFDIHKAASEVDDTHEAGSRTGVPQSLPENISNHHPEGGNQKPYSSSRPDAPSSSQIVEFPVTTTDTDGALECSLNFHRGSIRFLPRVRITSGLHRSKRTSSTTNSPTTPKATLTGRSAHHLLSQLEQTSANIVSNPSSLASTRTSSISSSISAPLRFRENDTVPSKWGPLGQRVSLFAAQQRVKRIYLDSNDPKNSNGHSRGGGERAPLLRHQHLPHRRVYDQDSDYETLLNREIDRMFGKWPGRLLNRHWWWWQLEPVLCCWCINDAVFDDD</sequence>
<name>A0A0W0F9R4_MONRR</name>